<feature type="compositionally biased region" description="Basic residues" evidence="1">
    <location>
        <begin position="689"/>
        <end position="705"/>
    </location>
</feature>
<feature type="region of interest" description="Disordered" evidence="1">
    <location>
        <begin position="844"/>
        <end position="867"/>
    </location>
</feature>
<protein>
    <submittedName>
        <fullName evidence="2">Uncharacterized protein</fullName>
    </submittedName>
</protein>
<dbReference type="AlphaFoldDB" id="A0AAD6X0Z7"/>
<comment type="caution">
    <text evidence="2">The sequence shown here is derived from an EMBL/GenBank/DDBJ whole genome shotgun (WGS) entry which is preliminary data.</text>
</comment>
<feature type="compositionally biased region" description="Pro residues" evidence="1">
    <location>
        <begin position="377"/>
        <end position="387"/>
    </location>
</feature>
<feature type="compositionally biased region" description="Low complexity" evidence="1">
    <location>
        <begin position="597"/>
        <end position="609"/>
    </location>
</feature>
<feature type="region of interest" description="Disordered" evidence="1">
    <location>
        <begin position="807"/>
        <end position="828"/>
    </location>
</feature>
<reference evidence="2" key="1">
    <citation type="submission" date="2023-03" db="EMBL/GenBank/DDBJ databases">
        <title>Massive genome expansion in bonnet fungi (Mycena s.s.) driven by repeated elements and novel gene families across ecological guilds.</title>
        <authorList>
            <consortium name="Lawrence Berkeley National Laboratory"/>
            <person name="Harder C.B."/>
            <person name="Miyauchi S."/>
            <person name="Viragh M."/>
            <person name="Kuo A."/>
            <person name="Thoen E."/>
            <person name="Andreopoulos B."/>
            <person name="Lu D."/>
            <person name="Skrede I."/>
            <person name="Drula E."/>
            <person name="Henrissat B."/>
            <person name="Morin E."/>
            <person name="Kohler A."/>
            <person name="Barry K."/>
            <person name="LaButti K."/>
            <person name="Morin E."/>
            <person name="Salamov A."/>
            <person name="Lipzen A."/>
            <person name="Mereny Z."/>
            <person name="Hegedus B."/>
            <person name="Baldrian P."/>
            <person name="Stursova M."/>
            <person name="Weitz H."/>
            <person name="Taylor A."/>
            <person name="Grigoriev I.V."/>
            <person name="Nagy L.G."/>
            <person name="Martin F."/>
            <person name="Kauserud H."/>
        </authorList>
    </citation>
    <scope>NUCLEOTIDE SEQUENCE</scope>
    <source>
        <strain evidence="2">CBHHK200</strain>
    </source>
</reference>
<keyword evidence="3" id="KW-1185">Reference proteome</keyword>
<feature type="compositionally biased region" description="Low complexity" evidence="1">
    <location>
        <begin position="844"/>
        <end position="861"/>
    </location>
</feature>
<name>A0AAD6X0Z7_9AGAR</name>
<feature type="compositionally biased region" description="Basic residues" evidence="1">
    <location>
        <begin position="768"/>
        <end position="777"/>
    </location>
</feature>
<sequence length="867" mass="93235">MAPRTWHNDLQKAFFTAHMAEFVTLQRQSKTYRFWGPMYEAWFRQFPEEATLGYPVPSADGTRAALTPEELKLLGEAIVARKKQIRNYFNNNCHKLEPAGAKQPKSNNSLARMLFKAKPSRERLHKPIEIFQMRNNESIREACAQEGHDSLNEESFAAANPNWVDETDDAQVRRVKDAAATRMIVRTRVVKALFAEASEEELQAIADVLEREKAGEVVAGGDGENVGGRTPAEYMASIHESWDVVKKVHKALEKMTGWYGFTMWGGPNPEIGGELSMKSVSFGLTPAGNDFEQSHVSFEKDVEVPFQHYLRRCFPANIRLERALDPKAGVTPFTEEEVTLDPRFRISNPQPTTGAVKPKPKRMAKSKRKKKPTESDAPPPPVVPVPPVACTTSATLTPPLRAASNWSGTHWSGTPAWDTTPESGPGAPLLSFNSNTANHDVAGGSSASDNNDADDVFGGIPASEFFGGKYSGGGRIADDFGSGDEDRMDYSLSPVSGDNGFGMPPVPTTDLEWTPASPTAALAPMPASSFAVSSSASASLFNPPSQQGVSRPAPRACFTGAVFPNNRPDGRLQGYLDVFKRHANSSPLRGGEGGTGLLQSGVASSSVSAPAPPVTFSLRSALATKASTSLPPPIAPTTHAMPLQANVRDLGTPLPEVSADADVPMPDAPRRPVFPESRPPTRIPELPKSKAKKVPPRPAGKKSKAPSKSTAQQKAKTAASVSGRRAVASERKAAAVAPDGEAPDGEAPVLTDQTNTEPVLIHSITGPRPRRAAKQAKPRRDPLYNPDGDHPLVCIPVPREVNITVRRTSRTHTAPKPPGEGSFDVPVKRTREQIALAARNKALMADADAAAEARAAAGTSSRAKKRR</sequence>
<gene>
    <name evidence="2" type="ORF">C8F04DRAFT_1259542</name>
</gene>
<evidence type="ECO:0000313" key="2">
    <source>
        <dbReference type="EMBL" id="KAJ7034868.1"/>
    </source>
</evidence>
<evidence type="ECO:0000313" key="3">
    <source>
        <dbReference type="Proteomes" id="UP001218188"/>
    </source>
</evidence>
<organism evidence="2 3">
    <name type="scientific">Mycena alexandri</name>
    <dbReference type="NCBI Taxonomy" id="1745969"/>
    <lineage>
        <taxon>Eukaryota</taxon>
        <taxon>Fungi</taxon>
        <taxon>Dikarya</taxon>
        <taxon>Basidiomycota</taxon>
        <taxon>Agaricomycotina</taxon>
        <taxon>Agaricomycetes</taxon>
        <taxon>Agaricomycetidae</taxon>
        <taxon>Agaricales</taxon>
        <taxon>Marasmiineae</taxon>
        <taxon>Mycenaceae</taxon>
        <taxon>Mycena</taxon>
    </lineage>
</organism>
<accession>A0AAD6X0Z7</accession>
<feature type="region of interest" description="Disordered" evidence="1">
    <location>
        <begin position="586"/>
        <end position="613"/>
    </location>
</feature>
<feature type="compositionally biased region" description="Basic and acidic residues" evidence="1">
    <location>
        <begin position="778"/>
        <end position="790"/>
    </location>
</feature>
<feature type="region of interest" description="Disordered" evidence="1">
    <location>
        <begin position="341"/>
        <end position="454"/>
    </location>
</feature>
<dbReference type="Proteomes" id="UP001218188">
    <property type="component" value="Unassembled WGS sequence"/>
</dbReference>
<feature type="compositionally biased region" description="Low complexity" evidence="1">
    <location>
        <begin position="706"/>
        <end position="726"/>
    </location>
</feature>
<dbReference type="EMBL" id="JARJCM010000054">
    <property type="protein sequence ID" value="KAJ7034868.1"/>
    <property type="molecule type" value="Genomic_DNA"/>
</dbReference>
<evidence type="ECO:0000256" key="1">
    <source>
        <dbReference type="SAM" id="MobiDB-lite"/>
    </source>
</evidence>
<feature type="region of interest" description="Disordered" evidence="1">
    <location>
        <begin position="627"/>
        <end position="795"/>
    </location>
</feature>
<proteinExistence type="predicted"/>
<feature type="compositionally biased region" description="Basic residues" evidence="1">
    <location>
        <begin position="358"/>
        <end position="371"/>
    </location>
</feature>